<dbReference type="Gene3D" id="3.30.420.150">
    <property type="entry name" value="Exopolyphosphatase. Domain 2"/>
    <property type="match status" value="1"/>
</dbReference>
<dbReference type="InterPro" id="IPR043129">
    <property type="entry name" value="ATPase_NBD"/>
</dbReference>
<name>A0A1Y6FXF4_9GAMM</name>
<dbReference type="OrthoDB" id="9793035at2"/>
<dbReference type="InterPro" id="IPR003695">
    <property type="entry name" value="Ppx_GppA_N"/>
</dbReference>
<reference evidence="3" key="1">
    <citation type="submission" date="2017-04" db="EMBL/GenBank/DDBJ databases">
        <authorList>
            <person name="Varghese N."/>
            <person name="Submissions S."/>
        </authorList>
    </citation>
    <scope>NUCLEOTIDE SEQUENCE [LARGE SCALE GENOMIC DNA]</scope>
</reference>
<feature type="domain" description="Ppx/GppA phosphatase N-terminal" evidence="1">
    <location>
        <begin position="22"/>
        <end position="300"/>
    </location>
</feature>
<evidence type="ECO:0000313" key="2">
    <source>
        <dbReference type="EMBL" id="SMQ80036.1"/>
    </source>
</evidence>
<dbReference type="Proteomes" id="UP000194450">
    <property type="component" value="Unassembled WGS sequence"/>
</dbReference>
<dbReference type="GO" id="GO:0016462">
    <property type="term" value="F:pyrophosphatase activity"/>
    <property type="evidence" value="ECO:0007669"/>
    <property type="project" value="TreeGrafter"/>
</dbReference>
<organism evidence="2 3">
    <name type="scientific">Pseudidiomarina planktonica</name>
    <dbReference type="NCBI Taxonomy" id="1323738"/>
    <lineage>
        <taxon>Bacteria</taxon>
        <taxon>Pseudomonadati</taxon>
        <taxon>Pseudomonadota</taxon>
        <taxon>Gammaproteobacteria</taxon>
        <taxon>Alteromonadales</taxon>
        <taxon>Idiomarinaceae</taxon>
        <taxon>Pseudidiomarina</taxon>
    </lineage>
</organism>
<dbReference type="CDD" id="cd24053">
    <property type="entry name" value="ASKHA_NBD_EcPPX-GppA-like"/>
    <property type="match status" value="1"/>
</dbReference>
<dbReference type="AlphaFoldDB" id="A0A1Y6FXF4"/>
<dbReference type="EMBL" id="FXWH01000002">
    <property type="protein sequence ID" value="SMQ80036.1"/>
    <property type="molecule type" value="Genomic_DNA"/>
</dbReference>
<gene>
    <name evidence="2" type="ORF">SAMN06297229_1950</name>
</gene>
<dbReference type="RefSeq" id="WP_086435083.1">
    <property type="nucleotide sequence ID" value="NZ_FXWH01000002.1"/>
</dbReference>
<dbReference type="SUPFAM" id="SSF53067">
    <property type="entry name" value="Actin-like ATPase domain"/>
    <property type="match status" value="2"/>
</dbReference>
<dbReference type="Pfam" id="PF02541">
    <property type="entry name" value="Ppx-GppA"/>
    <property type="match status" value="1"/>
</dbReference>
<accession>A0A1Y6FXF4</accession>
<evidence type="ECO:0000313" key="3">
    <source>
        <dbReference type="Proteomes" id="UP000194450"/>
    </source>
</evidence>
<protein>
    <submittedName>
        <fullName evidence="2">Exopolyphosphatase / guanosine-5'-triphosphate,3'-diphosphate pyrophosphatase</fullName>
    </submittedName>
</protein>
<sequence length="304" mass="33331">MHSGPLYAAIDLGSNSFHLLLARARRGKADIVYRSREKVRLANGLNETMQLSEEAIERGLSCLYDFSDYLKNIPPEHIRAVATATLRKATNSDEIMARFSQALGCAIQVIPGEREAALIYQGATWQQQPRAKQLVIDIGGASTEVIAGKGQQANLLHSLDMGCVIYQNHYFGSGKITRTNCDSAIAAARQQVQPYSKKLKEHSWRHVMGASGTFKALHEILVARGQTPAIGADFLEDIMAECIACETVANLKFKGLREDRRAVFMGGICILLGLYRELKISSASIATGALREGLLRELVNTQKA</sequence>
<keyword evidence="3" id="KW-1185">Reference proteome</keyword>
<dbReference type="FunFam" id="3.30.420.40:FF:000023">
    <property type="entry name" value="Guanosine-5'-triphosphate,3'-diphosphate pyrophosphatase"/>
    <property type="match status" value="1"/>
</dbReference>
<dbReference type="Gene3D" id="3.30.420.40">
    <property type="match status" value="1"/>
</dbReference>
<evidence type="ECO:0000259" key="1">
    <source>
        <dbReference type="Pfam" id="PF02541"/>
    </source>
</evidence>
<proteinExistence type="predicted"/>
<dbReference type="PANTHER" id="PTHR30005">
    <property type="entry name" value="EXOPOLYPHOSPHATASE"/>
    <property type="match status" value="1"/>
</dbReference>
<dbReference type="InterPro" id="IPR050273">
    <property type="entry name" value="GppA/Ppx_hydrolase"/>
</dbReference>
<dbReference type="PANTHER" id="PTHR30005:SF0">
    <property type="entry name" value="RETROGRADE REGULATION PROTEIN 2"/>
    <property type="match status" value="1"/>
</dbReference>